<name>A0A8T1PLN4_CARIL</name>
<accession>A0A8T1PLN4</accession>
<feature type="domain" description="Protein kinase" evidence="23">
    <location>
        <begin position="519"/>
        <end position="807"/>
    </location>
</feature>
<feature type="transmembrane region" description="Helical" evidence="21">
    <location>
        <begin position="441"/>
        <end position="463"/>
    </location>
</feature>
<evidence type="ECO:0000259" key="25">
    <source>
        <dbReference type="PROSITE" id="PS50927"/>
    </source>
</evidence>
<comment type="catalytic activity">
    <reaction evidence="17 18">
        <text>L-seryl-[protein] + ATP = O-phospho-L-seryl-[protein] + ADP + H(+)</text>
        <dbReference type="Rhea" id="RHEA:17989"/>
        <dbReference type="Rhea" id="RHEA-COMP:9863"/>
        <dbReference type="Rhea" id="RHEA-COMP:11604"/>
        <dbReference type="ChEBI" id="CHEBI:15378"/>
        <dbReference type="ChEBI" id="CHEBI:29999"/>
        <dbReference type="ChEBI" id="CHEBI:30616"/>
        <dbReference type="ChEBI" id="CHEBI:83421"/>
        <dbReference type="ChEBI" id="CHEBI:456216"/>
        <dbReference type="EC" id="2.7.11.1"/>
    </reaction>
</comment>
<dbReference type="InterPro" id="IPR001480">
    <property type="entry name" value="Bulb-type_lectin_dom"/>
</dbReference>
<dbReference type="Proteomes" id="UP000811246">
    <property type="component" value="Chromosome 9"/>
</dbReference>
<feature type="domain" description="Bulb-type lectin" evidence="25">
    <location>
        <begin position="25"/>
        <end position="148"/>
    </location>
</feature>
<evidence type="ECO:0000313" key="29">
    <source>
        <dbReference type="Proteomes" id="UP000811609"/>
    </source>
</evidence>
<keyword evidence="12 21" id="KW-0472">Membrane</keyword>
<dbReference type="FunFam" id="1.10.510.10:FF:000060">
    <property type="entry name" value="G-type lectin S-receptor-like serine/threonine-protein kinase"/>
    <property type="match status" value="1"/>
</dbReference>
<comment type="similarity">
    <text evidence="18">Belongs to the protein kinase superfamily. Ser/Thr protein kinase family.</text>
</comment>
<dbReference type="InterPro" id="IPR021820">
    <property type="entry name" value="S-locus_recpt_kinase_C"/>
</dbReference>
<dbReference type="PANTHER" id="PTHR27002:SF1095">
    <property type="entry name" value="G-TYPE LECTIN S-RECEPTOR-LIKE SERINE_THREONINE-PROTEIN KINASE RKS1"/>
    <property type="match status" value="1"/>
</dbReference>
<comment type="catalytic activity">
    <reaction evidence="16 18">
        <text>L-threonyl-[protein] + ATP = O-phospho-L-threonyl-[protein] + ADP + H(+)</text>
        <dbReference type="Rhea" id="RHEA:46608"/>
        <dbReference type="Rhea" id="RHEA-COMP:11060"/>
        <dbReference type="Rhea" id="RHEA-COMP:11605"/>
        <dbReference type="ChEBI" id="CHEBI:15378"/>
        <dbReference type="ChEBI" id="CHEBI:30013"/>
        <dbReference type="ChEBI" id="CHEBI:30616"/>
        <dbReference type="ChEBI" id="CHEBI:61977"/>
        <dbReference type="ChEBI" id="CHEBI:456216"/>
        <dbReference type="EC" id="2.7.11.1"/>
    </reaction>
</comment>
<evidence type="ECO:0000256" key="3">
    <source>
        <dbReference type="ARBA" id="ARBA00022527"/>
    </source>
</evidence>
<evidence type="ECO:0000256" key="8">
    <source>
        <dbReference type="ARBA" id="ARBA00022741"/>
    </source>
</evidence>
<evidence type="ECO:0000256" key="11">
    <source>
        <dbReference type="ARBA" id="ARBA00022989"/>
    </source>
</evidence>
<dbReference type="EC" id="2.7.11.1" evidence="18"/>
<feature type="chain" id="PRO_5035871355" description="Receptor-like serine/threonine-protein kinase" evidence="22">
    <location>
        <begin position="25"/>
        <end position="838"/>
    </location>
</feature>
<dbReference type="PROSITE" id="PS00107">
    <property type="entry name" value="PROTEIN_KINASE_ATP"/>
    <property type="match status" value="1"/>
</dbReference>
<dbReference type="GO" id="GO:0004674">
    <property type="term" value="F:protein serine/threonine kinase activity"/>
    <property type="evidence" value="ECO:0007669"/>
    <property type="project" value="UniProtKB-KW"/>
</dbReference>
<evidence type="ECO:0000256" key="6">
    <source>
        <dbReference type="ARBA" id="ARBA00022729"/>
    </source>
</evidence>
<dbReference type="InterPro" id="IPR017441">
    <property type="entry name" value="Protein_kinase_ATP_BS"/>
</dbReference>
<protein>
    <recommendedName>
        <fullName evidence="18">Receptor-like serine/threonine-protein kinase</fullName>
        <ecNumber evidence="18">2.7.11.1</ecNumber>
    </recommendedName>
</protein>
<feature type="binding site" evidence="20">
    <location>
        <position position="547"/>
    </location>
    <ligand>
        <name>ATP</name>
        <dbReference type="ChEBI" id="CHEBI:30616"/>
    </ligand>
</feature>
<organism evidence="27 29">
    <name type="scientific">Carya illinoinensis</name>
    <name type="common">Pecan</name>
    <dbReference type="NCBI Taxonomy" id="32201"/>
    <lineage>
        <taxon>Eukaryota</taxon>
        <taxon>Viridiplantae</taxon>
        <taxon>Streptophyta</taxon>
        <taxon>Embryophyta</taxon>
        <taxon>Tracheophyta</taxon>
        <taxon>Spermatophyta</taxon>
        <taxon>Magnoliopsida</taxon>
        <taxon>eudicotyledons</taxon>
        <taxon>Gunneridae</taxon>
        <taxon>Pentapetalae</taxon>
        <taxon>rosids</taxon>
        <taxon>fabids</taxon>
        <taxon>Fagales</taxon>
        <taxon>Juglandaceae</taxon>
        <taxon>Carya</taxon>
    </lineage>
</organism>
<dbReference type="PANTHER" id="PTHR27002">
    <property type="entry name" value="RECEPTOR-LIKE SERINE/THREONINE-PROTEIN KINASE SD1-8"/>
    <property type="match status" value="1"/>
</dbReference>
<dbReference type="GO" id="GO:0005886">
    <property type="term" value="C:plasma membrane"/>
    <property type="evidence" value="ECO:0007669"/>
    <property type="project" value="UniProtKB-SubCell"/>
</dbReference>
<evidence type="ECO:0000256" key="14">
    <source>
        <dbReference type="ARBA" id="ARBA00023170"/>
    </source>
</evidence>
<dbReference type="Proteomes" id="UP000811609">
    <property type="component" value="Chromosome 9"/>
</dbReference>
<keyword evidence="10 18" id="KW-0067">ATP-binding</keyword>
<evidence type="ECO:0000313" key="28">
    <source>
        <dbReference type="EMBL" id="KAG6696574.1"/>
    </source>
</evidence>
<evidence type="ECO:0000256" key="19">
    <source>
        <dbReference type="PROSITE-ProRule" id="PRU00076"/>
    </source>
</evidence>
<evidence type="ECO:0000256" key="13">
    <source>
        <dbReference type="ARBA" id="ARBA00023157"/>
    </source>
</evidence>
<dbReference type="InterPro" id="IPR024171">
    <property type="entry name" value="SRK-like_kinase"/>
</dbReference>
<keyword evidence="9 18" id="KW-0418">Kinase</keyword>
<dbReference type="Pfam" id="PF01453">
    <property type="entry name" value="B_lectin"/>
    <property type="match status" value="1"/>
</dbReference>
<dbReference type="CDD" id="cd00028">
    <property type="entry name" value="B_lectin"/>
    <property type="match status" value="1"/>
</dbReference>
<evidence type="ECO:0000256" key="9">
    <source>
        <dbReference type="ARBA" id="ARBA00022777"/>
    </source>
</evidence>
<dbReference type="Pfam" id="PF11883">
    <property type="entry name" value="DUF3403"/>
    <property type="match status" value="1"/>
</dbReference>
<evidence type="ECO:0000256" key="10">
    <source>
        <dbReference type="ARBA" id="ARBA00022840"/>
    </source>
</evidence>
<dbReference type="EMBL" id="CM031817">
    <property type="protein sequence ID" value="KAG6642653.1"/>
    <property type="molecule type" value="Genomic_DNA"/>
</dbReference>
<evidence type="ECO:0000313" key="27">
    <source>
        <dbReference type="EMBL" id="KAG6642653.1"/>
    </source>
</evidence>
<dbReference type="PROSITE" id="PS00108">
    <property type="entry name" value="PROTEIN_KINASE_ST"/>
    <property type="match status" value="1"/>
</dbReference>
<dbReference type="AlphaFoldDB" id="A0A8T1PLN4"/>
<evidence type="ECO:0000256" key="20">
    <source>
        <dbReference type="PROSITE-ProRule" id="PRU10141"/>
    </source>
</evidence>
<evidence type="ECO:0000256" key="18">
    <source>
        <dbReference type="PIRNR" id="PIRNR000641"/>
    </source>
</evidence>
<keyword evidence="13" id="KW-1015">Disulfide bond</keyword>
<keyword evidence="29" id="KW-1185">Reference proteome</keyword>
<keyword evidence="3 18" id="KW-0723">Serine/threonine-protein kinase</keyword>
<comment type="caution">
    <text evidence="27">The sequence shown here is derived from an EMBL/GenBank/DDBJ whole genome shotgun (WGS) entry which is preliminary data.</text>
</comment>
<dbReference type="CDD" id="cd14066">
    <property type="entry name" value="STKc_IRAK"/>
    <property type="match status" value="1"/>
</dbReference>
<dbReference type="Pfam" id="PF07714">
    <property type="entry name" value="PK_Tyr_Ser-Thr"/>
    <property type="match status" value="1"/>
</dbReference>
<reference evidence="28" key="2">
    <citation type="submission" date="2021-01" db="EMBL/GenBank/DDBJ databases">
        <authorList>
            <person name="Lovell J.T."/>
            <person name="Bentley N."/>
            <person name="Bhattarai G."/>
            <person name="Jenkins J.W."/>
            <person name="Sreedasyam A."/>
            <person name="Alarcon Y."/>
            <person name="Bock C."/>
            <person name="Boston L."/>
            <person name="Carlson J."/>
            <person name="Cervantes K."/>
            <person name="Clermont K."/>
            <person name="Krom N."/>
            <person name="Kubenka K."/>
            <person name="Mamidi S."/>
            <person name="Mattison C."/>
            <person name="Monteros M."/>
            <person name="Pisani C."/>
            <person name="Plott C."/>
            <person name="Rajasekar S."/>
            <person name="Rhein H.S."/>
            <person name="Rohla C."/>
            <person name="Song M."/>
            <person name="Hilaire R.S."/>
            <person name="Shu S."/>
            <person name="Wells L."/>
            <person name="Wang X."/>
            <person name="Webber J."/>
            <person name="Heerema R.J."/>
            <person name="Klein P."/>
            <person name="Conner P."/>
            <person name="Grauke L."/>
            <person name="Grimwood J."/>
            <person name="Schmutz J."/>
            <person name="Randall J.J."/>
        </authorList>
    </citation>
    <scope>NUCLEOTIDE SEQUENCE</scope>
    <source>
        <tissue evidence="28">Leaf</tissue>
    </source>
</reference>
<evidence type="ECO:0000256" key="12">
    <source>
        <dbReference type="ARBA" id="ARBA00023136"/>
    </source>
</evidence>
<evidence type="ECO:0000259" key="23">
    <source>
        <dbReference type="PROSITE" id="PS50011"/>
    </source>
</evidence>
<keyword evidence="4 18" id="KW-0808">Transferase</keyword>
<dbReference type="InterPro" id="IPR000858">
    <property type="entry name" value="S_locus_glycoprot_dom"/>
</dbReference>
<evidence type="ECO:0000256" key="22">
    <source>
        <dbReference type="SAM" id="SignalP"/>
    </source>
</evidence>
<evidence type="ECO:0000256" key="5">
    <source>
        <dbReference type="ARBA" id="ARBA00022692"/>
    </source>
</evidence>
<dbReference type="PROSITE" id="PS50948">
    <property type="entry name" value="PAN"/>
    <property type="match status" value="1"/>
</dbReference>
<dbReference type="InterPro" id="IPR000742">
    <property type="entry name" value="EGF"/>
</dbReference>
<keyword evidence="2" id="KW-1003">Cell membrane</keyword>
<dbReference type="FunFam" id="3.30.200.20:FF:000330">
    <property type="entry name" value="G-type lectin S-receptor-like serine/threonine-protein kinase At4g03230"/>
    <property type="match status" value="1"/>
</dbReference>
<dbReference type="SMART" id="SM00220">
    <property type="entry name" value="S_TKc"/>
    <property type="match status" value="1"/>
</dbReference>
<dbReference type="GO" id="GO:0005524">
    <property type="term" value="F:ATP binding"/>
    <property type="evidence" value="ECO:0007669"/>
    <property type="project" value="UniProtKB-UniRule"/>
</dbReference>
<dbReference type="FunFam" id="2.90.10.10:FF:000029">
    <property type="entry name" value="G-type lectin S-receptor-like serine/threonine-protein kinase"/>
    <property type="match status" value="1"/>
</dbReference>
<keyword evidence="5 21" id="KW-0812">Transmembrane</keyword>
<keyword evidence="7" id="KW-0430">Lectin</keyword>
<keyword evidence="11 21" id="KW-1133">Transmembrane helix</keyword>
<dbReference type="PROSITE" id="PS50011">
    <property type="entry name" value="PROTEIN_KINASE_DOM"/>
    <property type="match status" value="1"/>
</dbReference>
<reference evidence="27" key="1">
    <citation type="submission" date="2020-12" db="EMBL/GenBank/DDBJ databases">
        <title>WGS assembly of Carya illinoinensis cv. Pawnee.</title>
        <authorList>
            <person name="Platts A."/>
            <person name="Shu S."/>
            <person name="Wright S."/>
            <person name="Barry K."/>
            <person name="Edger P."/>
            <person name="Pires J.C."/>
            <person name="Schmutz J."/>
        </authorList>
    </citation>
    <scope>NUCLEOTIDE SEQUENCE</scope>
    <source>
        <tissue evidence="27">Leaf</tissue>
    </source>
</reference>
<proteinExistence type="inferred from homology"/>
<keyword evidence="14" id="KW-0675">Receptor</keyword>
<dbReference type="Pfam" id="PF00954">
    <property type="entry name" value="S_locus_glycop"/>
    <property type="match status" value="1"/>
</dbReference>
<dbReference type="CDD" id="cd01098">
    <property type="entry name" value="PAN_AP_plant"/>
    <property type="match status" value="1"/>
</dbReference>
<dbReference type="InterPro" id="IPR001245">
    <property type="entry name" value="Ser-Thr/Tyr_kinase_cat_dom"/>
</dbReference>
<dbReference type="PIRSF" id="PIRSF000641">
    <property type="entry name" value="SRK"/>
    <property type="match status" value="1"/>
</dbReference>
<evidence type="ECO:0000256" key="17">
    <source>
        <dbReference type="ARBA" id="ARBA00048679"/>
    </source>
</evidence>
<dbReference type="InterPro" id="IPR003609">
    <property type="entry name" value="Pan_app"/>
</dbReference>
<dbReference type="SMART" id="SM00473">
    <property type="entry name" value="PAN_AP"/>
    <property type="match status" value="1"/>
</dbReference>
<dbReference type="SMART" id="SM00108">
    <property type="entry name" value="B_lectin"/>
    <property type="match status" value="1"/>
</dbReference>
<comment type="caution">
    <text evidence="19">Lacks conserved residue(s) required for the propagation of feature annotation.</text>
</comment>
<dbReference type="InterPro" id="IPR008271">
    <property type="entry name" value="Ser/Thr_kinase_AS"/>
</dbReference>
<evidence type="ECO:0000256" key="21">
    <source>
        <dbReference type="SAM" id="Phobius"/>
    </source>
</evidence>
<gene>
    <name evidence="27" type="ORF">CIPAW_09G154800</name>
    <name evidence="28" type="ORF">I3842_09G154600</name>
</gene>
<sequence length="838" mass="93777">MYFPSKQLLNPLLLLFLLFQTCVSLDTITPDEPLADGDILISNRETFALGFFSPANSRRRYVGIWYNKVQEKTVVWVANRDDPLNGTAGILSIDGHGNLVLTEANRSITIWSTSASVVSVNHSMARLLDTGNLVLVHPKTQSLIWQSFDFPTDTLLSFMKFGLDRRTGLKRFLTSWKSQDDPGTGNFTLAIDPTGYPQLFLYKGGAPLWRGGSWTGQRWSGIPEMIRNFIFNVSYVNNQDEITIEYGVTVPNVFTRMVVKEAGIVERSTWRETRWVGFWSAPKEKCDTYQECGPNSYCDPNNLEKFECTCLPGFEPKFASDWNLRDGSGGCVRNQGVFTCNSGEGFVKLARVKLPDTSIARADMNLSLKECKQECLKNCNCTAYTNANETKGGIGCLTWHGNLVDTRVYPNGGQDLYLRVDATTRAQYAKKNDLLQNKGKLAILVISVAVMLLIVASIVYWLIMRKIKEKRQNKNIFSDTSATTTFEESSTRRELDGSTRNSDLQFFDLSKIVAATDNFSVSNKLGEGGFGSVYKGCLYNGKEIAVKRLSKYSGQGVEEFKNEVAIIAKLQHRNLVRILGYCVQGEEKMLIYEYLPNRSLDTLIFDETKRSLLDWGKCFEIICGIARGILYLHQDSRLRIIHRDLKASNVLLDNAMHPKIADFGMARIVGGELGDQIEANTNRVVGTYGYMSPEYAMRGLFSVKSDVYSFGVLLLEIITGKRNNTYYHDDPSSNLIGHIWELWKEGKAMEIVDSSLGDITLDNEVARCIQIGLLCVQEYATDRPNMSTVVAMLGNDKPLPSPKQPAFVFMGSSHGKDTSTSEAAISVNEVTISLVRGR</sequence>
<dbReference type="PROSITE" id="PS50927">
    <property type="entry name" value="BULB_LECTIN"/>
    <property type="match status" value="1"/>
</dbReference>
<dbReference type="Pfam" id="PF08276">
    <property type="entry name" value="PAN_2"/>
    <property type="match status" value="1"/>
</dbReference>
<evidence type="ECO:0000256" key="15">
    <source>
        <dbReference type="ARBA" id="ARBA00023180"/>
    </source>
</evidence>
<evidence type="ECO:0000256" key="1">
    <source>
        <dbReference type="ARBA" id="ARBA00004251"/>
    </source>
</evidence>
<evidence type="ECO:0000256" key="4">
    <source>
        <dbReference type="ARBA" id="ARBA00022679"/>
    </source>
</evidence>
<dbReference type="GO" id="GO:0048544">
    <property type="term" value="P:recognition of pollen"/>
    <property type="evidence" value="ECO:0007669"/>
    <property type="project" value="InterPro"/>
</dbReference>
<keyword evidence="15" id="KW-0325">Glycoprotein</keyword>
<feature type="signal peptide" evidence="22">
    <location>
        <begin position="1"/>
        <end position="24"/>
    </location>
</feature>
<evidence type="ECO:0000256" key="7">
    <source>
        <dbReference type="ARBA" id="ARBA00022734"/>
    </source>
</evidence>
<dbReference type="PROSITE" id="PS50026">
    <property type="entry name" value="EGF_3"/>
    <property type="match status" value="1"/>
</dbReference>
<keyword evidence="19" id="KW-0245">EGF-like domain</keyword>
<evidence type="ECO:0000259" key="24">
    <source>
        <dbReference type="PROSITE" id="PS50026"/>
    </source>
</evidence>
<dbReference type="GO" id="GO:0030246">
    <property type="term" value="F:carbohydrate binding"/>
    <property type="evidence" value="ECO:0007669"/>
    <property type="project" value="UniProtKB-KW"/>
</dbReference>
<feature type="domain" description="Apple" evidence="26">
    <location>
        <begin position="340"/>
        <end position="421"/>
    </location>
</feature>
<keyword evidence="6 22" id="KW-0732">Signal</keyword>
<feature type="domain" description="EGF-like" evidence="24">
    <location>
        <begin position="282"/>
        <end position="320"/>
    </location>
</feature>
<dbReference type="EMBL" id="CM031833">
    <property type="protein sequence ID" value="KAG6696574.1"/>
    <property type="molecule type" value="Genomic_DNA"/>
</dbReference>
<dbReference type="InterPro" id="IPR000719">
    <property type="entry name" value="Prot_kinase_dom"/>
</dbReference>
<evidence type="ECO:0000256" key="2">
    <source>
        <dbReference type="ARBA" id="ARBA00022475"/>
    </source>
</evidence>
<comment type="subcellular location">
    <subcellularLocation>
        <location evidence="1">Cell membrane</location>
        <topology evidence="1">Single-pass type I membrane protein</topology>
    </subcellularLocation>
</comment>
<keyword evidence="8 18" id="KW-0547">Nucleotide-binding</keyword>
<evidence type="ECO:0000259" key="26">
    <source>
        <dbReference type="PROSITE" id="PS50948"/>
    </source>
</evidence>
<evidence type="ECO:0000256" key="16">
    <source>
        <dbReference type="ARBA" id="ARBA00047899"/>
    </source>
</evidence>